<keyword evidence="6 10" id="KW-0732">Signal</keyword>
<evidence type="ECO:0000256" key="7">
    <source>
        <dbReference type="ARBA" id="ARBA00022764"/>
    </source>
</evidence>
<evidence type="ECO:0000313" key="12">
    <source>
        <dbReference type="Proteomes" id="UP000678545"/>
    </source>
</evidence>
<dbReference type="Gene3D" id="2.50.20.10">
    <property type="entry name" value="Lipoprotein localisation LolA/LolB/LppX"/>
    <property type="match status" value="1"/>
</dbReference>
<evidence type="ECO:0000313" key="11">
    <source>
        <dbReference type="EMBL" id="MBR7800012.1"/>
    </source>
</evidence>
<evidence type="ECO:0000256" key="9">
    <source>
        <dbReference type="ARBA" id="ARBA00023186"/>
    </source>
</evidence>
<name>A0A941IF45_9BURK</name>
<dbReference type="SUPFAM" id="SSF89392">
    <property type="entry name" value="Prokaryotic lipoproteins and lipoprotein localization factors"/>
    <property type="match status" value="1"/>
</dbReference>
<dbReference type="GO" id="GO:0044874">
    <property type="term" value="P:lipoprotein localization to outer membrane"/>
    <property type="evidence" value="ECO:0007669"/>
    <property type="project" value="UniProtKB-UniRule"/>
</dbReference>
<proteinExistence type="inferred from homology"/>
<dbReference type="AlphaFoldDB" id="A0A941IF45"/>
<dbReference type="InterPro" id="IPR004564">
    <property type="entry name" value="OM_lipoprot_carrier_LolA-like"/>
</dbReference>
<keyword evidence="11" id="KW-0449">Lipoprotein</keyword>
<dbReference type="InterPro" id="IPR018323">
    <property type="entry name" value="OM_lipoprot_carrier_LolA_Pbac"/>
</dbReference>
<evidence type="ECO:0000256" key="10">
    <source>
        <dbReference type="HAMAP-Rule" id="MF_00240"/>
    </source>
</evidence>
<protein>
    <recommendedName>
        <fullName evidence="4 10">Outer-membrane lipoprotein carrier protein</fullName>
    </recommendedName>
</protein>
<dbReference type="NCBIfam" id="NF000661">
    <property type="entry name" value="PRK00031.1-3"/>
    <property type="match status" value="1"/>
</dbReference>
<keyword evidence="12" id="KW-1185">Reference proteome</keyword>
<dbReference type="CDD" id="cd16325">
    <property type="entry name" value="LolA"/>
    <property type="match status" value="1"/>
</dbReference>
<comment type="caution">
    <text evidence="11">The sequence shown here is derived from an EMBL/GenBank/DDBJ whole genome shotgun (WGS) entry which is preliminary data.</text>
</comment>
<feature type="chain" id="PRO_5038199863" description="Outer-membrane lipoprotein carrier protein" evidence="10">
    <location>
        <begin position="33"/>
        <end position="219"/>
    </location>
</feature>
<keyword evidence="7 10" id="KW-0574">Periplasm</keyword>
<gene>
    <name evidence="10 11" type="primary">lolA</name>
    <name evidence="11" type="ORF">KDM90_08380</name>
</gene>
<dbReference type="EMBL" id="JAGSPJ010000003">
    <property type="protein sequence ID" value="MBR7800012.1"/>
    <property type="molecule type" value="Genomic_DNA"/>
</dbReference>
<comment type="subunit">
    <text evidence="3 10">Monomer.</text>
</comment>
<keyword evidence="8 10" id="KW-0653">Protein transport</keyword>
<evidence type="ECO:0000256" key="6">
    <source>
        <dbReference type="ARBA" id="ARBA00022729"/>
    </source>
</evidence>
<keyword evidence="9 10" id="KW-0143">Chaperone</keyword>
<evidence type="ECO:0000256" key="4">
    <source>
        <dbReference type="ARBA" id="ARBA00014035"/>
    </source>
</evidence>
<evidence type="ECO:0000256" key="8">
    <source>
        <dbReference type="ARBA" id="ARBA00022927"/>
    </source>
</evidence>
<dbReference type="Pfam" id="PF03548">
    <property type="entry name" value="LolA"/>
    <property type="match status" value="1"/>
</dbReference>
<dbReference type="PANTHER" id="PTHR35869:SF1">
    <property type="entry name" value="OUTER-MEMBRANE LIPOPROTEIN CARRIER PROTEIN"/>
    <property type="match status" value="1"/>
</dbReference>
<dbReference type="HAMAP" id="MF_00240">
    <property type="entry name" value="LolA"/>
    <property type="match status" value="1"/>
</dbReference>
<evidence type="ECO:0000256" key="1">
    <source>
        <dbReference type="ARBA" id="ARBA00004418"/>
    </source>
</evidence>
<keyword evidence="5 10" id="KW-0813">Transport</keyword>
<evidence type="ECO:0000256" key="2">
    <source>
        <dbReference type="ARBA" id="ARBA00007615"/>
    </source>
</evidence>
<feature type="signal peptide" evidence="10">
    <location>
        <begin position="1"/>
        <end position="32"/>
    </location>
</feature>
<comment type="function">
    <text evidence="10">Participates in the translocation of lipoproteins from the inner membrane to the outer membrane. Only forms a complex with a lipoprotein if the residue after the N-terminal Cys is not an aspartate (The Asp acts as a targeting signal to indicate that the lipoprotein should stay in the inner membrane).</text>
</comment>
<reference evidence="11" key="1">
    <citation type="submission" date="2021-04" db="EMBL/GenBank/DDBJ databases">
        <title>novel species isolated from subtropical streams in China.</title>
        <authorList>
            <person name="Lu H."/>
        </authorList>
    </citation>
    <scope>NUCLEOTIDE SEQUENCE</scope>
    <source>
        <strain evidence="11">FT137W</strain>
    </source>
</reference>
<dbReference type="Proteomes" id="UP000678545">
    <property type="component" value="Unassembled WGS sequence"/>
</dbReference>
<evidence type="ECO:0000256" key="3">
    <source>
        <dbReference type="ARBA" id="ARBA00011245"/>
    </source>
</evidence>
<comment type="subcellular location">
    <subcellularLocation>
        <location evidence="1 10">Periplasm</location>
    </subcellularLocation>
</comment>
<sequence length="219" mass="24244" precursor="true">MSFEFMLDTLNPKKRFTVLGISLLLSAGLAHASAIEQFKAFVLNAKTAKGEFNQVQMKMVNGVSKVGKSSSGTFKFARPGKFIWTYLKPYEQILQADGDKLYLYDRDLNQVTIKNLGNAIASSPAAILFGSVDLEKNFTMRDVEVKQGIEWLEAVPKTKDSQFDSIGIGMKDGIPVGMELRDSFGQISVITLKNFEKNSSFPLDQFKFVVPAGADVLRP</sequence>
<accession>A0A941IF45</accession>
<dbReference type="GO" id="GO:0042597">
    <property type="term" value="C:periplasmic space"/>
    <property type="evidence" value="ECO:0007669"/>
    <property type="project" value="UniProtKB-SubCell"/>
</dbReference>
<dbReference type="GO" id="GO:0042953">
    <property type="term" value="P:lipoprotein transport"/>
    <property type="evidence" value="ECO:0007669"/>
    <property type="project" value="InterPro"/>
</dbReference>
<dbReference type="InterPro" id="IPR029046">
    <property type="entry name" value="LolA/LolB/LppX"/>
</dbReference>
<dbReference type="PANTHER" id="PTHR35869">
    <property type="entry name" value="OUTER-MEMBRANE LIPOPROTEIN CARRIER PROTEIN"/>
    <property type="match status" value="1"/>
</dbReference>
<comment type="similarity">
    <text evidence="2 10">Belongs to the LolA family.</text>
</comment>
<organism evidence="11 12">
    <name type="scientific">Undibacterium fentianense</name>
    <dbReference type="NCBI Taxonomy" id="2828728"/>
    <lineage>
        <taxon>Bacteria</taxon>
        <taxon>Pseudomonadati</taxon>
        <taxon>Pseudomonadota</taxon>
        <taxon>Betaproteobacteria</taxon>
        <taxon>Burkholderiales</taxon>
        <taxon>Oxalobacteraceae</taxon>
        <taxon>Undibacterium</taxon>
    </lineage>
</organism>
<evidence type="ECO:0000256" key="5">
    <source>
        <dbReference type="ARBA" id="ARBA00022448"/>
    </source>
</evidence>